<organism evidence="10 11">
    <name type="scientific">Pomacea canaliculata</name>
    <name type="common">Golden apple snail</name>
    <dbReference type="NCBI Taxonomy" id="400727"/>
    <lineage>
        <taxon>Eukaryota</taxon>
        <taxon>Metazoa</taxon>
        <taxon>Spiralia</taxon>
        <taxon>Lophotrochozoa</taxon>
        <taxon>Mollusca</taxon>
        <taxon>Gastropoda</taxon>
        <taxon>Caenogastropoda</taxon>
        <taxon>Architaenioglossa</taxon>
        <taxon>Ampullarioidea</taxon>
        <taxon>Ampullariidae</taxon>
        <taxon>Pomacea</taxon>
    </lineage>
</organism>
<dbReference type="PANTHER" id="PTHR19139:SF199">
    <property type="entry name" value="MIP17260P"/>
    <property type="match status" value="1"/>
</dbReference>
<evidence type="ECO:0000313" key="11">
    <source>
        <dbReference type="Proteomes" id="UP000245119"/>
    </source>
</evidence>
<evidence type="ECO:0000256" key="2">
    <source>
        <dbReference type="ARBA" id="ARBA00006175"/>
    </source>
</evidence>
<evidence type="ECO:0000256" key="1">
    <source>
        <dbReference type="ARBA" id="ARBA00004651"/>
    </source>
</evidence>
<dbReference type="PROSITE" id="PS00221">
    <property type="entry name" value="MIP"/>
    <property type="match status" value="1"/>
</dbReference>
<feature type="transmembrane region" description="Helical" evidence="9">
    <location>
        <begin position="71"/>
        <end position="92"/>
    </location>
</feature>
<feature type="transmembrane region" description="Helical" evidence="9">
    <location>
        <begin position="123"/>
        <end position="145"/>
    </location>
</feature>
<evidence type="ECO:0008006" key="12">
    <source>
        <dbReference type="Google" id="ProtNLM"/>
    </source>
</evidence>
<dbReference type="GO" id="GO:0015250">
    <property type="term" value="F:water channel activity"/>
    <property type="evidence" value="ECO:0007669"/>
    <property type="project" value="TreeGrafter"/>
</dbReference>
<dbReference type="OrthoDB" id="3222at2759"/>
<dbReference type="EMBL" id="PZQS01000012">
    <property type="protein sequence ID" value="PVD20754.1"/>
    <property type="molecule type" value="Genomic_DNA"/>
</dbReference>
<evidence type="ECO:0000256" key="8">
    <source>
        <dbReference type="RuleBase" id="RU000477"/>
    </source>
</evidence>
<keyword evidence="5 8" id="KW-0812">Transmembrane</keyword>
<accession>A0A2T7NHW2</accession>
<comment type="subcellular location">
    <subcellularLocation>
        <location evidence="1">Cell membrane</location>
        <topology evidence="1">Multi-pass membrane protein</topology>
    </subcellularLocation>
</comment>
<dbReference type="Pfam" id="PF00230">
    <property type="entry name" value="MIP"/>
    <property type="match status" value="1"/>
</dbReference>
<evidence type="ECO:0000256" key="3">
    <source>
        <dbReference type="ARBA" id="ARBA00022448"/>
    </source>
</evidence>
<keyword evidence="7 9" id="KW-0472">Membrane</keyword>
<gene>
    <name evidence="10" type="ORF">C0Q70_18915</name>
</gene>
<dbReference type="Proteomes" id="UP000245119">
    <property type="component" value="Linkage Group LG12"/>
</dbReference>
<dbReference type="STRING" id="400727.A0A2T7NHW2"/>
<keyword evidence="6 9" id="KW-1133">Transmembrane helix</keyword>
<comment type="caution">
    <text evidence="10">The sequence shown here is derived from an EMBL/GenBank/DDBJ whole genome shotgun (WGS) entry which is preliminary data.</text>
</comment>
<dbReference type="GO" id="GO:0005886">
    <property type="term" value="C:plasma membrane"/>
    <property type="evidence" value="ECO:0007669"/>
    <property type="project" value="UniProtKB-SubCell"/>
</dbReference>
<feature type="transmembrane region" description="Helical" evidence="9">
    <location>
        <begin position="235"/>
        <end position="253"/>
    </location>
</feature>
<feature type="transmembrane region" description="Helical" evidence="9">
    <location>
        <begin position="38"/>
        <end position="59"/>
    </location>
</feature>
<comment type="similarity">
    <text evidence="2 8">Belongs to the MIP/aquaporin (TC 1.A.8) family.</text>
</comment>
<evidence type="ECO:0000256" key="5">
    <source>
        <dbReference type="ARBA" id="ARBA00022692"/>
    </source>
</evidence>
<dbReference type="InterPro" id="IPR000425">
    <property type="entry name" value="MIP"/>
</dbReference>
<evidence type="ECO:0000256" key="4">
    <source>
        <dbReference type="ARBA" id="ARBA00022475"/>
    </source>
</evidence>
<dbReference type="SUPFAM" id="SSF81338">
    <property type="entry name" value="Aquaporin-like"/>
    <property type="match status" value="1"/>
</dbReference>
<feature type="transmembrane region" description="Helical" evidence="9">
    <location>
        <begin position="165"/>
        <end position="184"/>
    </location>
</feature>
<keyword evidence="4" id="KW-1003">Cell membrane</keyword>
<dbReference type="InterPro" id="IPR022357">
    <property type="entry name" value="MIP_CS"/>
</dbReference>
<dbReference type="AlphaFoldDB" id="A0A2T7NHW2"/>
<keyword evidence="3 8" id="KW-0813">Transport</keyword>
<dbReference type="InterPro" id="IPR034294">
    <property type="entry name" value="Aquaporin_transptr"/>
</dbReference>
<evidence type="ECO:0000256" key="7">
    <source>
        <dbReference type="ARBA" id="ARBA00023136"/>
    </source>
</evidence>
<dbReference type="PANTHER" id="PTHR19139">
    <property type="entry name" value="AQUAPORIN TRANSPORTER"/>
    <property type="match status" value="1"/>
</dbReference>
<dbReference type="PRINTS" id="PR00783">
    <property type="entry name" value="MINTRINSICP"/>
</dbReference>
<evidence type="ECO:0000256" key="6">
    <source>
        <dbReference type="ARBA" id="ARBA00022989"/>
    </source>
</evidence>
<evidence type="ECO:0000256" key="9">
    <source>
        <dbReference type="SAM" id="Phobius"/>
    </source>
</evidence>
<name>A0A2T7NHW2_POMCA</name>
<protein>
    <recommendedName>
        <fullName evidence="12">Aquaporin</fullName>
    </recommendedName>
</protein>
<reference evidence="10 11" key="1">
    <citation type="submission" date="2018-04" db="EMBL/GenBank/DDBJ databases">
        <title>The genome of golden apple snail Pomacea canaliculata provides insight into stress tolerance and invasive adaptation.</title>
        <authorList>
            <person name="Liu C."/>
            <person name="Liu B."/>
            <person name="Ren Y."/>
            <person name="Zhang Y."/>
            <person name="Wang H."/>
            <person name="Li S."/>
            <person name="Jiang F."/>
            <person name="Yin L."/>
            <person name="Zhang G."/>
            <person name="Qian W."/>
            <person name="Fan W."/>
        </authorList>
    </citation>
    <scope>NUCLEOTIDE SEQUENCE [LARGE SCALE GENOMIC DNA]</scope>
    <source>
        <strain evidence="10">SZHN2017</strain>
        <tissue evidence="10">Muscle</tissue>
    </source>
</reference>
<evidence type="ECO:0000313" key="10">
    <source>
        <dbReference type="EMBL" id="PVD20754.1"/>
    </source>
</evidence>
<dbReference type="InterPro" id="IPR023271">
    <property type="entry name" value="Aquaporin-like"/>
</dbReference>
<keyword evidence="11" id="KW-1185">Reference proteome</keyword>
<sequence>MAVVGISPRGKKQDGECGYLDTVVMTFKRLNFWKSVKCEFMMTLFYVLFGCGATSSVLVSQNTKDLDVALMSQYAAALNAALAFGLTAAIMLHCSLRLEGPVHLNPAVTVALLCTRRVNVVTALFHIMAQCLGALAGSGVLYGVTPARLHDHLGVTMVMGNTGRGQAFGFEFVSTFVLVFAYYSSCEPGTLRFKPLPIGLAISAGTLFSWQYTGASMNPARSLGPAVVCNEWRDHWVYWIGPILGGMLGGITYEYSHWSGPDTPGSSARRFSCPGATGMGLEHSGSKDSVEDTPTELTYTVNMADDPEV</sequence>
<proteinExistence type="inferred from homology"/>
<dbReference type="Gene3D" id="1.20.1080.10">
    <property type="entry name" value="Glycerol uptake facilitator protein"/>
    <property type="match status" value="1"/>
</dbReference>